<sequence length="1147" mass="132172">MQIEIGASDLLKLGGNLIIHKIVQYNLSTKYTSIVPTKYGLIKGHQRKTAYDKEPYFAFEGIPYAKPPLGELRFRAPQPPEPWKGIRNCTYLRSKPAQNHFLLHIFEGSEDCLYINVYAKHLKTEKPLPVMVFIYGGGFQIGEASTDYYSPDYFMKKDIVFVTFNYRVGPLGFLSLRDRDLDVPGNAGLKDQVLALRWINDNISNFNGDPNNITVMGISAGAASTQIMMTAQQTRGLFHKAIIMSGSSLCDWVNEPNYNWPYRLACHLGYLGSNNEKEVFRFLQKTSAKKICFSKILTQDEKRDHILFGFAPVVEPYDSESCVISKPHEETLSTAWGNEIPVIIGGTSFEGLFSYQFVLHDTSHVLSNFESLIPREVREISTPAQIKEHVRRLKLYNFEDATRGQMEFKECLQLLSFKHFWHGIHRTVLARSAYAPKTPTYLYRFDFDSPTYNFYRIMNCGRHERGVSHADDISYLFYCVSSFKLDKSSPEYRTIENMIGMWTSFATEGNPNCAQIEPVRWEVIDPDATPKCLNIGTKLEFINLPERKQLTLWDSFYEKLKLFDGINSKSVSILDPDLIHDYPIMDLVMDIPNLLALFSKFIVHGIVQYNLSTKYTSIISTKYGLVKGLQRKTVYDKEPYFAFEGIPYAKPPLGELRFRAPQPPEPWKGIRDCTYFRSQPAQTNFILQYFEGAEDCLYINVYAKHLKSEKPFPVMVYIYGGGFKIGEASRNYYSPDYFMKKDIVFITFNYRVGALGFLSLRDRDLDVPGNAGLKDQVLALRWIHENISNFNGDPNNITVMGTSAGAASTQIMMTTEQTRGLFHKAIIMSGSSLCDWVNEYDYNFPYRLACHLGYLGSNNEKEVFRFLQKTSAKKLCFNKLLTKEEKRDHVLFGFVPVVEPYDSESCVIPKSNEETLSTAWGNEIPVIIGGTSFEGLLFYQFAMHDASYVLRNFESLIPREVRAISTPAQIKEYVLRLKEDSFEDATREQMELKECLQLLSFKHIWHSLHRTVLARSAYASKIPTYLYRFDFDSPTYNFYRIMNCGNHERGVSHADDVFYLFYHVLSFKLDKSSPEYRTIENMINMWTSFATQGNPNCAQIEPVRWEAIKPNETLKCLNIGTKLEFVNFPERKQLKLWDSFYEKLKLF</sequence>
<comment type="similarity">
    <text evidence="1">Belongs to the type-B carboxylesterase/lipase family.</text>
</comment>
<dbReference type="GeneID" id="127565910"/>
<dbReference type="PANTHER" id="PTHR43142">
    <property type="entry name" value="CARBOXYLIC ESTER HYDROLASE"/>
    <property type="match status" value="1"/>
</dbReference>
<keyword evidence="3" id="KW-0378">Hydrolase</keyword>
<dbReference type="RefSeq" id="XP_051862786.1">
    <property type="nucleotide sequence ID" value="XM_052006826.1"/>
</dbReference>
<proteinExistence type="inferred from homology"/>
<feature type="domain" description="Carboxylesterase type B" evidence="7">
    <location>
        <begin position="617"/>
        <end position="1137"/>
    </location>
</feature>
<evidence type="ECO:0000313" key="8">
    <source>
        <dbReference type="Proteomes" id="UP000515160"/>
    </source>
</evidence>
<gene>
    <name evidence="9" type="primary">LOC127565910</name>
</gene>
<dbReference type="GO" id="GO:0106435">
    <property type="term" value="F:carboxylesterase activity"/>
    <property type="evidence" value="ECO:0007669"/>
    <property type="project" value="UniProtKB-EC"/>
</dbReference>
<name>A0A9C6T067_DROAB</name>
<dbReference type="InterPro" id="IPR002018">
    <property type="entry name" value="CarbesteraseB"/>
</dbReference>
<keyword evidence="5" id="KW-0325">Glycoprotein</keyword>
<dbReference type="Pfam" id="PF00135">
    <property type="entry name" value="COesterase"/>
    <property type="match status" value="2"/>
</dbReference>
<evidence type="ECO:0000256" key="4">
    <source>
        <dbReference type="ARBA" id="ARBA00023157"/>
    </source>
</evidence>
<keyword evidence="2" id="KW-0719">Serine esterase</keyword>
<evidence type="ECO:0000256" key="3">
    <source>
        <dbReference type="ARBA" id="ARBA00022801"/>
    </source>
</evidence>
<dbReference type="Gene3D" id="3.40.50.1820">
    <property type="entry name" value="alpha/beta hydrolase"/>
    <property type="match status" value="2"/>
</dbReference>
<dbReference type="AlphaFoldDB" id="A0A9C6T067"/>
<dbReference type="PANTHER" id="PTHR43142:SF1">
    <property type="entry name" value="CARBOXYLIC ESTER HYDROLASE"/>
    <property type="match status" value="1"/>
</dbReference>
<evidence type="ECO:0000256" key="5">
    <source>
        <dbReference type="ARBA" id="ARBA00023180"/>
    </source>
</evidence>
<reference evidence="9" key="1">
    <citation type="submission" date="2025-08" db="UniProtKB">
        <authorList>
            <consortium name="RefSeq"/>
        </authorList>
    </citation>
    <scope>IDENTIFICATION</scope>
    <source>
        <strain evidence="9">15112-1751.03</strain>
        <tissue evidence="9">Whole Adult</tissue>
    </source>
</reference>
<organism evidence="8 9">
    <name type="scientific">Drosophila albomicans</name>
    <name type="common">Fruit fly</name>
    <dbReference type="NCBI Taxonomy" id="7291"/>
    <lineage>
        <taxon>Eukaryota</taxon>
        <taxon>Metazoa</taxon>
        <taxon>Ecdysozoa</taxon>
        <taxon>Arthropoda</taxon>
        <taxon>Hexapoda</taxon>
        <taxon>Insecta</taxon>
        <taxon>Pterygota</taxon>
        <taxon>Neoptera</taxon>
        <taxon>Endopterygota</taxon>
        <taxon>Diptera</taxon>
        <taxon>Brachycera</taxon>
        <taxon>Muscomorpha</taxon>
        <taxon>Ephydroidea</taxon>
        <taxon>Drosophilidae</taxon>
        <taxon>Drosophila</taxon>
    </lineage>
</organism>
<evidence type="ECO:0000256" key="6">
    <source>
        <dbReference type="ARBA" id="ARBA00039155"/>
    </source>
</evidence>
<dbReference type="SUPFAM" id="SSF53474">
    <property type="entry name" value="alpha/beta-Hydrolases"/>
    <property type="match status" value="2"/>
</dbReference>
<dbReference type="OrthoDB" id="19653at2759"/>
<dbReference type="Proteomes" id="UP000515160">
    <property type="component" value="Chromosome 2R"/>
</dbReference>
<dbReference type="FunFam" id="3.40.50.1820:FF:000092">
    <property type="entry name" value="Carboxylic ester hydrolase"/>
    <property type="match status" value="2"/>
</dbReference>
<evidence type="ECO:0000259" key="7">
    <source>
        <dbReference type="Pfam" id="PF00135"/>
    </source>
</evidence>
<evidence type="ECO:0000256" key="2">
    <source>
        <dbReference type="ARBA" id="ARBA00022487"/>
    </source>
</evidence>
<keyword evidence="8" id="KW-1185">Reference proteome</keyword>
<dbReference type="InterPro" id="IPR029058">
    <property type="entry name" value="AB_hydrolase_fold"/>
</dbReference>
<protein>
    <recommendedName>
        <fullName evidence="6">carboxylesterase</fullName>
        <ecNumber evidence="6">3.1.1.1</ecNumber>
    </recommendedName>
</protein>
<accession>A0A9C6T067</accession>
<keyword evidence="4" id="KW-1015">Disulfide bond</keyword>
<evidence type="ECO:0000313" key="9">
    <source>
        <dbReference type="RefSeq" id="XP_051862786.1"/>
    </source>
</evidence>
<evidence type="ECO:0000256" key="1">
    <source>
        <dbReference type="ARBA" id="ARBA00005964"/>
    </source>
</evidence>
<dbReference type="EC" id="3.1.1.1" evidence="6"/>
<feature type="domain" description="Carboxylesterase type B" evidence="7">
    <location>
        <begin position="33"/>
        <end position="552"/>
    </location>
</feature>